<feature type="transmembrane region" description="Helical" evidence="3">
    <location>
        <begin position="16"/>
        <end position="34"/>
    </location>
</feature>
<protein>
    <recommendedName>
        <fullName evidence="4">Glycoside hydrolase family 42 N-terminal domain-containing protein</fullName>
    </recommendedName>
</protein>
<dbReference type="Gene3D" id="3.20.20.80">
    <property type="entry name" value="Glycosidases"/>
    <property type="match status" value="1"/>
</dbReference>
<keyword evidence="3" id="KW-0472">Membrane</keyword>
<keyword evidence="1" id="KW-0378">Hydrolase</keyword>
<dbReference type="InterPro" id="IPR013529">
    <property type="entry name" value="Glyco_hydro_42_N"/>
</dbReference>
<comment type="caution">
    <text evidence="5">The sequence shown here is derived from an EMBL/GenBank/DDBJ whole genome shotgun (WGS) entry which is preliminary data.</text>
</comment>
<dbReference type="Proteomes" id="UP000034601">
    <property type="component" value="Unassembled WGS sequence"/>
</dbReference>
<dbReference type="GO" id="GO:0009341">
    <property type="term" value="C:beta-galactosidase complex"/>
    <property type="evidence" value="ECO:0007669"/>
    <property type="project" value="InterPro"/>
</dbReference>
<accession>A0A0G0X7N4</accession>
<evidence type="ECO:0000313" key="5">
    <source>
        <dbReference type="EMBL" id="KKR83632.1"/>
    </source>
</evidence>
<evidence type="ECO:0000259" key="4">
    <source>
        <dbReference type="Pfam" id="PF02449"/>
    </source>
</evidence>
<evidence type="ECO:0000256" key="1">
    <source>
        <dbReference type="ARBA" id="ARBA00022801"/>
    </source>
</evidence>
<dbReference type="SUPFAM" id="SSF51445">
    <property type="entry name" value="(Trans)glycosidases"/>
    <property type="match status" value="1"/>
</dbReference>
<dbReference type="GO" id="GO:0005975">
    <property type="term" value="P:carbohydrate metabolic process"/>
    <property type="evidence" value="ECO:0007669"/>
    <property type="project" value="InterPro"/>
</dbReference>
<evidence type="ECO:0000313" key="6">
    <source>
        <dbReference type="Proteomes" id="UP000034601"/>
    </source>
</evidence>
<dbReference type="Pfam" id="PF02449">
    <property type="entry name" value="Glyco_hydro_42"/>
    <property type="match status" value="1"/>
</dbReference>
<name>A0A0G0X7N4_9BACT</name>
<proteinExistence type="predicted"/>
<keyword evidence="3" id="KW-0812">Transmembrane</keyword>
<dbReference type="AlphaFoldDB" id="A0A0G0X7N4"/>
<dbReference type="GO" id="GO:0004565">
    <property type="term" value="F:beta-galactosidase activity"/>
    <property type="evidence" value="ECO:0007669"/>
    <property type="project" value="InterPro"/>
</dbReference>
<sequence>MKKHHQSKINQGHRHLQIFVLVVFILLSLIFIQANRVIDQENISQTIPLGVSFSPRYAQDLGQDPQVVYRQILKDLDVKNLRLSASWDEIEPKPGKFNFDNLDYYLSQAEAAQAQVLLAVGFKLPRWPECRSPYWLDYKNTQLRQERQLLMVKEVVKRYNQNPTVFAFQVENEPLLSFDFGICPTADEKFLQQEVALIRSLTKKPLILTDSGELGWWTKPMQLSDYMGTTLYRIVHNNYLGLVPYYFQPWYYRLKFGLISTLLAPQNKGTIVVELQGEPWANTALTEVSLNQQLQSFPLSQFKTNVNFAKKVGAKQIYLWGAEWWYYIKSQGHPEYWEYAKGIFKGINFFAYLYLSTAF</sequence>
<organism evidence="5 6">
    <name type="scientific">Candidatus Daviesbacteria bacterium GW2011_GWA2_40_9</name>
    <dbReference type="NCBI Taxonomy" id="1618424"/>
    <lineage>
        <taxon>Bacteria</taxon>
        <taxon>Candidatus Daviesiibacteriota</taxon>
    </lineage>
</organism>
<feature type="domain" description="Glycoside hydrolase family 42 N-terminal" evidence="4">
    <location>
        <begin position="73"/>
        <end position="121"/>
    </location>
</feature>
<keyword evidence="2" id="KW-0326">Glycosidase</keyword>
<dbReference type="EMBL" id="LCAB01000003">
    <property type="protein sequence ID" value="KKR83632.1"/>
    <property type="molecule type" value="Genomic_DNA"/>
</dbReference>
<evidence type="ECO:0000256" key="3">
    <source>
        <dbReference type="SAM" id="Phobius"/>
    </source>
</evidence>
<evidence type="ECO:0000256" key="2">
    <source>
        <dbReference type="ARBA" id="ARBA00023295"/>
    </source>
</evidence>
<dbReference type="InterPro" id="IPR017853">
    <property type="entry name" value="GH"/>
</dbReference>
<gene>
    <name evidence="5" type="ORF">UU29_C0003G0034</name>
</gene>
<reference evidence="5 6" key="1">
    <citation type="journal article" date="2015" name="Nature">
        <title>rRNA introns, odd ribosomes, and small enigmatic genomes across a large radiation of phyla.</title>
        <authorList>
            <person name="Brown C.T."/>
            <person name="Hug L.A."/>
            <person name="Thomas B.C."/>
            <person name="Sharon I."/>
            <person name="Castelle C.J."/>
            <person name="Singh A."/>
            <person name="Wilkins M.J."/>
            <person name="Williams K.H."/>
            <person name="Banfield J.F."/>
        </authorList>
    </citation>
    <scope>NUCLEOTIDE SEQUENCE [LARGE SCALE GENOMIC DNA]</scope>
</reference>
<keyword evidence="3" id="KW-1133">Transmembrane helix</keyword>